<keyword evidence="1" id="KW-0732">Signal</keyword>
<evidence type="ECO:0000313" key="3">
    <source>
        <dbReference type="EMBL" id="MCZ8372125.1"/>
    </source>
</evidence>
<dbReference type="SUPFAM" id="SSF160574">
    <property type="entry name" value="BT0923-like"/>
    <property type="match status" value="1"/>
</dbReference>
<sequence>MKKFMFLLMCVLTMQVAMADNDKPITFEQLPQTAQQFVKQNFPDLKIAFVKMEKDWFDTEYSVMFLNGDKIDFQKDGQWKEIKCRRSTVPMQVVPAQIRNHVKTNYPDANVLSIEKDRYEYEVRLSNFWELKFDLKYNLIDMDHEND</sequence>
<proteinExistence type="predicted"/>
<feature type="domain" description="Putative beta-lactamase-inhibitor-like PepSY-like" evidence="2">
    <location>
        <begin position="60"/>
        <end position="140"/>
    </location>
</feature>
<feature type="chain" id="PRO_5046117753" evidence="1">
    <location>
        <begin position="20"/>
        <end position="147"/>
    </location>
</feature>
<accession>A0ABT4PGE2</accession>
<evidence type="ECO:0000259" key="2">
    <source>
        <dbReference type="Pfam" id="PF11396"/>
    </source>
</evidence>
<evidence type="ECO:0000313" key="4">
    <source>
        <dbReference type="Proteomes" id="UP001141933"/>
    </source>
</evidence>
<reference evidence="3" key="1">
    <citation type="submission" date="2022-12" db="EMBL/GenBank/DDBJ databases">
        <title>Phocaeicola acetigenes sp. nov., isolated feces from a healthy human.</title>
        <authorList>
            <person name="Do H."/>
            <person name="Ha Y.B."/>
            <person name="Kim J.-S."/>
            <person name="Suh M.K."/>
            <person name="Kim H.S."/>
            <person name="Lee J.-S."/>
        </authorList>
    </citation>
    <scope>NUCLEOTIDE SEQUENCE</scope>
    <source>
        <strain evidence="3">KGMB11183</strain>
    </source>
</reference>
<feature type="signal peptide" evidence="1">
    <location>
        <begin position="1"/>
        <end position="19"/>
    </location>
</feature>
<comment type="caution">
    <text evidence="3">The sequence shown here is derived from an EMBL/GenBank/DDBJ whole genome shotgun (WGS) entry which is preliminary data.</text>
</comment>
<dbReference type="Proteomes" id="UP001141933">
    <property type="component" value="Unassembled WGS sequence"/>
</dbReference>
<evidence type="ECO:0000256" key="1">
    <source>
        <dbReference type="SAM" id="SignalP"/>
    </source>
</evidence>
<keyword evidence="4" id="KW-1185">Reference proteome</keyword>
<gene>
    <name evidence="3" type="ORF">O6P32_05290</name>
</gene>
<organism evidence="3 4">
    <name type="scientific">Phocaeicola acetigenes</name>
    <dbReference type="NCBI Taxonomy" id="3016083"/>
    <lineage>
        <taxon>Bacteria</taxon>
        <taxon>Pseudomonadati</taxon>
        <taxon>Bacteroidota</taxon>
        <taxon>Bacteroidia</taxon>
        <taxon>Bacteroidales</taxon>
        <taxon>Bacteroidaceae</taxon>
        <taxon>Phocaeicola</taxon>
    </lineage>
</organism>
<feature type="domain" description="Putative beta-lactamase-inhibitor-like PepSY-like" evidence="2">
    <location>
        <begin position="22"/>
        <end position="51"/>
    </location>
</feature>
<dbReference type="Gene3D" id="3.40.1420.30">
    <property type="match status" value="1"/>
</dbReference>
<dbReference type="RefSeq" id="WP_178266064.1">
    <property type="nucleotide sequence ID" value="NZ_JAPZVM010000003.1"/>
</dbReference>
<protein>
    <submittedName>
        <fullName evidence="3">PepSY-like domain-containing protein</fullName>
    </submittedName>
</protein>
<dbReference type="InterPro" id="IPR021533">
    <property type="entry name" value="PepSY-like"/>
</dbReference>
<dbReference type="Pfam" id="PF11396">
    <property type="entry name" value="PepSY_like"/>
    <property type="match status" value="2"/>
</dbReference>
<name>A0ABT4PGE2_9BACT</name>
<dbReference type="EMBL" id="JAPZVM010000003">
    <property type="protein sequence ID" value="MCZ8372125.1"/>
    <property type="molecule type" value="Genomic_DNA"/>
</dbReference>